<sequence>MPHIVRRYTSIEEYLDPTHAGTPVSADMKTWEDAQRVRDLLREGEPRYYYNITHNTGCSLREKKHGRDSANGDNGDNE</sequence>
<dbReference type="AlphaFoldDB" id="A0A0F8Z5G7"/>
<organism evidence="1">
    <name type="scientific">marine sediment metagenome</name>
    <dbReference type="NCBI Taxonomy" id="412755"/>
    <lineage>
        <taxon>unclassified sequences</taxon>
        <taxon>metagenomes</taxon>
        <taxon>ecological metagenomes</taxon>
    </lineage>
</organism>
<dbReference type="EMBL" id="LAZR01049715">
    <property type="protein sequence ID" value="KKK88993.1"/>
    <property type="molecule type" value="Genomic_DNA"/>
</dbReference>
<accession>A0A0F8Z5G7</accession>
<protein>
    <submittedName>
        <fullName evidence="1">Uncharacterized protein</fullName>
    </submittedName>
</protein>
<proteinExistence type="predicted"/>
<reference evidence="1" key="1">
    <citation type="journal article" date="2015" name="Nature">
        <title>Complex archaea that bridge the gap between prokaryotes and eukaryotes.</title>
        <authorList>
            <person name="Spang A."/>
            <person name="Saw J.H."/>
            <person name="Jorgensen S.L."/>
            <person name="Zaremba-Niedzwiedzka K."/>
            <person name="Martijn J."/>
            <person name="Lind A.E."/>
            <person name="van Eijk R."/>
            <person name="Schleper C."/>
            <person name="Guy L."/>
            <person name="Ettema T.J."/>
        </authorList>
    </citation>
    <scope>NUCLEOTIDE SEQUENCE</scope>
</reference>
<name>A0A0F8Z5G7_9ZZZZ</name>
<comment type="caution">
    <text evidence="1">The sequence shown here is derived from an EMBL/GenBank/DDBJ whole genome shotgun (WGS) entry which is preliminary data.</text>
</comment>
<gene>
    <name evidence="1" type="ORF">LCGC14_2737580</name>
</gene>
<evidence type="ECO:0000313" key="1">
    <source>
        <dbReference type="EMBL" id="KKK88993.1"/>
    </source>
</evidence>